<protein>
    <recommendedName>
        <fullName evidence="1">Phosphotyrosine protein phosphatase I domain-containing protein</fullName>
    </recommendedName>
</protein>
<proteinExistence type="predicted"/>
<keyword evidence="3" id="KW-1185">Reference proteome</keyword>
<sequence length="132" mass="14670">MMDILVIGTDDAIRTQIAAGYLAYYAQERLRVETAGISPALPEPEVVRAMQSDFIDVSQNLPRAVTDYAGQHFDYVLTVAEVLPADYLSGITYNHLVHFSFPVWQTGGSPEQLSRLQEAIKREVLLFLGSLP</sequence>
<name>A0A5C6RHP9_9BACT</name>
<evidence type="ECO:0000259" key="1">
    <source>
        <dbReference type="SMART" id="SM00226"/>
    </source>
</evidence>
<dbReference type="AlphaFoldDB" id="A0A5C6RHP9"/>
<dbReference type="InterPro" id="IPR036196">
    <property type="entry name" value="Ptyr_pPase_sf"/>
</dbReference>
<evidence type="ECO:0000313" key="3">
    <source>
        <dbReference type="Proteomes" id="UP000321580"/>
    </source>
</evidence>
<dbReference type="InterPro" id="IPR023485">
    <property type="entry name" value="Ptyr_pPase"/>
</dbReference>
<accession>A0A5C6RHP9</accession>
<dbReference type="Proteomes" id="UP000321580">
    <property type="component" value="Unassembled WGS sequence"/>
</dbReference>
<dbReference type="SUPFAM" id="SSF52788">
    <property type="entry name" value="Phosphotyrosine protein phosphatases I"/>
    <property type="match status" value="1"/>
</dbReference>
<reference evidence="2 3" key="1">
    <citation type="submission" date="2019-08" db="EMBL/GenBank/DDBJ databases">
        <title>Genome of Phaeodactylibacter luteus.</title>
        <authorList>
            <person name="Bowman J.P."/>
        </authorList>
    </citation>
    <scope>NUCLEOTIDE SEQUENCE [LARGE SCALE GENOMIC DNA]</scope>
    <source>
        <strain evidence="2 3">KCTC 42180</strain>
    </source>
</reference>
<organism evidence="2 3">
    <name type="scientific">Phaeodactylibacter luteus</name>
    <dbReference type="NCBI Taxonomy" id="1564516"/>
    <lineage>
        <taxon>Bacteria</taxon>
        <taxon>Pseudomonadati</taxon>
        <taxon>Bacteroidota</taxon>
        <taxon>Saprospiria</taxon>
        <taxon>Saprospirales</taxon>
        <taxon>Haliscomenobacteraceae</taxon>
        <taxon>Phaeodactylibacter</taxon>
    </lineage>
</organism>
<evidence type="ECO:0000313" key="2">
    <source>
        <dbReference type="EMBL" id="TXB61978.1"/>
    </source>
</evidence>
<gene>
    <name evidence="2" type="ORF">FRY97_16295</name>
</gene>
<dbReference type="SMART" id="SM00226">
    <property type="entry name" value="LMWPc"/>
    <property type="match status" value="1"/>
</dbReference>
<comment type="caution">
    <text evidence="2">The sequence shown here is derived from an EMBL/GenBank/DDBJ whole genome shotgun (WGS) entry which is preliminary data.</text>
</comment>
<dbReference type="RefSeq" id="WP_147168630.1">
    <property type="nucleotide sequence ID" value="NZ_VOOR01000040.1"/>
</dbReference>
<feature type="domain" description="Phosphotyrosine protein phosphatase I" evidence="1">
    <location>
        <begin position="2"/>
        <end position="130"/>
    </location>
</feature>
<dbReference type="EMBL" id="VOOR01000040">
    <property type="protein sequence ID" value="TXB61978.1"/>
    <property type="molecule type" value="Genomic_DNA"/>
</dbReference>
<dbReference type="Pfam" id="PF01451">
    <property type="entry name" value="LMWPc"/>
    <property type="match status" value="1"/>
</dbReference>
<dbReference type="Gene3D" id="3.40.50.2300">
    <property type="match status" value="1"/>
</dbReference>
<dbReference type="OrthoDB" id="9799096at2"/>